<evidence type="ECO:0000313" key="1">
    <source>
        <dbReference type="EMBL" id="TMO68458.1"/>
    </source>
</evidence>
<reference evidence="3 4" key="1">
    <citation type="submission" date="2018-01" db="EMBL/GenBank/DDBJ databases">
        <authorList>
            <person name="Paulsen S."/>
            <person name="Gram L.K."/>
        </authorList>
    </citation>
    <scope>NUCLEOTIDE SEQUENCE [LARGE SCALE GENOMIC DNA]</scope>
    <source>
        <strain evidence="1 4">S3790</strain>
        <strain evidence="2 3">S3895</strain>
    </source>
</reference>
<evidence type="ECO:0000313" key="2">
    <source>
        <dbReference type="EMBL" id="TMO71391.1"/>
    </source>
</evidence>
<sequence length="211" mass="24238">MDKQRLITSSTQSSLWHDEHERLQFAELVNVFYAREIPALAKKADNEQISRALLSLPYYVERAARHIVQGCVPLELDSHNGSWLCAQKAQPKWHADVCEHYFSRHASVGLVVPIVISGDGLTRIVIDTIDQVRDNTVHCNQYQWFDCSGRSHDYDSTMMLKPSKALLSAACCGHQWRFTKAISPRILSLREMLLASMINWENVRTIKKRPY</sequence>
<dbReference type="RefSeq" id="WP_138591617.1">
    <property type="nucleotide sequence ID" value="NZ_PNBW01000107.1"/>
</dbReference>
<dbReference type="EMBL" id="PNBX01000036">
    <property type="protein sequence ID" value="TMO68458.1"/>
    <property type="molecule type" value="Genomic_DNA"/>
</dbReference>
<organism evidence="1 4">
    <name type="scientific">Pseudoalteromonas aurantia</name>
    <dbReference type="NCBI Taxonomy" id="43654"/>
    <lineage>
        <taxon>Bacteria</taxon>
        <taxon>Pseudomonadati</taxon>
        <taxon>Pseudomonadota</taxon>
        <taxon>Gammaproteobacteria</taxon>
        <taxon>Alteromonadales</taxon>
        <taxon>Pseudoalteromonadaceae</taxon>
        <taxon>Pseudoalteromonas</taxon>
    </lineage>
</organism>
<reference evidence="1" key="3">
    <citation type="submission" date="2019-09" db="EMBL/GenBank/DDBJ databases">
        <title>Co-occurence of chitin degradation, pigmentation and bioactivity in marine Pseudoalteromonas.</title>
        <authorList>
            <person name="Sonnenschein E.C."/>
            <person name="Bech P.K."/>
        </authorList>
    </citation>
    <scope>NUCLEOTIDE SEQUENCE</scope>
    <source>
        <strain evidence="1">S3790</strain>
        <strain evidence="2 3">S3895</strain>
    </source>
</reference>
<dbReference type="Proteomes" id="UP000307164">
    <property type="component" value="Unassembled WGS sequence"/>
</dbReference>
<proteinExistence type="predicted"/>
<keyword evidence="3" id="KW-1185">Reference proteome</keyword>
<reference evidence="4" key="2">
    <citation type="submission" date="2019-06" db="EMBL/GenBank/DDBJ databases">
        <title>Co-occurence of chitin degradation, pigmentation and bioactivity in marine Pseudoalteromonas.</title>
        <authorList>
            <person name="Sonnenschein E.C."/>
            <person name="Bech P.K."/>
        </authorList>
    </citation>
    <scope>NUCLEOTIDE SEQUENCE [LARGE SCALE GENOMIC DNA]</scope>
    <source>
        <strain evidence="4">S3790</strain>
    </source>
</reference>
<accession>A0A5S3V9S6</accession>
<comment type="caution">
    <text evidence="1">The sequence shown here is derived from an EMBL/GenBank/DDBJ whole genome shotgun (WGS) entry which is preliminary data.</text>
</comment>
<gene>
    <name evidence="1" type="ORF">CWC19_09260</name>
    <name evidence="2" type="ORF">CWC20_17700</name>
</gene>
<evidence type="ECO:0000313" key="3">
    <source>
        <dbReference type="Proteomes" id="UP000307164"/>
    </source>
</evidence>
<dbReference type="Proteomes" id="UP000307217">
    <property type="component" value="Unassembled WGS sequence"/>
</dbReference>
<name>A0A5S3V9S6_9GAMM</name>
<dbReference type="OrthoDB" id="6321522at2"/>
<dbReference type="AlphaFoldDB" id="A0A5S3V9S6"/>
<protein>
    <submittedName>
        <fullName evidence="1">Uncharacterized protein</fullName>
    </submittedName>
</protein>
<evidence type="ECO:0000313" key="4">
    <source>
        <dbReference type="Proteomes" id="UP000307217"/>
    </source>
</evidence>
<dbReference type="EMBL" id="PNBW01000107">
    <property type="protein sequence ID" value="TMO71391.1"/>
    <property type="molecule type" value="Genomic_DNA"/>
</dbReference>